<comment type="caution">
    <text evidence="2">The sequence shown here is derived from an EMBL/GenBank/DDBJ whole genome shotgun (WGS) entry which is preliminary data.</text>
</comment>
<dbReference type="Pfam" id="PF08241">
    <property type="entry name" value="Methyltransf_11"/>
    <property type="match status" value="1"/>
</dbReference>
<dbReference type="Gene3D" id="3.40.50.150">
    <property type="entry name" value="Vaccinia Virus protein VP39"/>
    <property type="match status" value="1"/>
</dbReference>
<dbReference type="CDD" id="cd02440">
    <property type="entry name" value="AdoMet_MTases"/>
    <property type="match status" value="1"/>
</dbReference>
<evidence type="ECO:0000313" key="3">
    <source>
        <dbReference type="Proteomes" id="UP001501495"/>
    </source>
</evidence>
<dbReference type="PANTHER" id="PTHR45036">
    <property type="entry name" value="METHYLTRANSFERASE LIKE 7B"/>
    <property type="match status" value="1"/>
</dbReference>
<dbReference type="GO" id="GO:0032259">
    <property type="term" value="P:methylation"/>
    <property type="evidence" value="ECO:0007669"/>
    <property type="project" value="UniProtKB-KW"/>
</dbReference>
<dbReference type="GO" id="GO:0008168">
    <property type="term" value="F:methyltransferase activity"/>
    <property type="evidence" value="ECO:0007669"/>
    <property type="project" value="UniProtKB-KW"/>
</dbReference>
<dbReference type="InterPro" id="IPR013216">
    <property type="entry name" value="Methyltransf_11"/>
</dbReference>
<reference evidence="3" key="1">
    <citation type="journal article" date="2019" name="Int. J. Syst. Evol. Microbiol.">
        <title>The Global Catalogue of Microorganisms (GCM) 10K type strain sequencing project: providing services to taxonomists for standard genome sequencing and annotation.</title>
        <authorList>
            <consortium name="The Broad Institute Genomics Platform"/>
            <consortium name="The Broad Institute Genome Sequencing Center for Infectious Disease"/>
            <person name="Wu L."/>
            <person name="Ma J."/>
        </authorList>
    </citation>
    <scope>NUCLEOTIDE SEQUENCE [LARGE SCALE GENOMIC DNA]</scope>
    <source>
        <strain evidence="3">JCM 16703</strain>
    </source>
</reference>
<evidence type="ECO:0000259" key="1">
    <source>
        <dbReference type="Pfam" id="PF08241"/>
    </source>
</evidence>
<gene>
    <name evidence="2" type="ORF">GCM10022215_18430</name>
</gene>
<dbReference type="RefSeq" id="WP_344733040.1">
    <property type="nucleotide sequence ID" value="NZ_BAAAZH010000012.1"/>
</dbReference>
<dbReference type="InterPro" id="IPR052356">
    <property type="entry name" value="Thiol_S-MT"/>
</dbReference>
<keyword evidence="2" id="KW-0489">Methyltransferase</keyword>
<dbReference type="Proteomes" id="UP001501495">
    <property type="component" value="Unassembled WGS sequence"/>
</dbReference>
<proteinExistence type="predicted"/>
<sequence length="212" mass="22444">MGWWERTVVPRIVDAACGQHRLDRWRAAVCADLSGRVLEIGFGSGLNLPHLPAAVSGLDAVEPSDLAWMRSAGRRAAAGAVEIRRIGLDGQRIAGADATYDGVLITFALCTIPDPALAAREARRLVRPGGVVRVLEHGRAPDPGVLTWQRRLEPLQRRVAGGCHLTRDPVALLGGAGLVVDAVEAAYAVPGPGRPLSYLTAVRAHRGTDPPA</sequence>
<dbReference type="SUPFAM" id="SSF53335">
    <property type="entry name" value="S-adenosyl-L-methionine-dependent methyltransferases"/>
    <property type="match status" value="1"/>
</dbReference>
<accession>A0ABP7XIU8</accession>
<name>A0ABP7XIU8_9ACTN</name>
<evidence type="ECO:0000313" key="2">
    <source>
        <dbReference type="EMBL" id="GAA4117589.1"/>
    </source>
</evidence>
<keyword evidence="3" id="KW-1185">Reference proteome</keyword>
<dbReference type="InterPro" id="IPR029063">
    <property type="entry name" value="SAM-dependent_MTases_sf"/>
</dbReference>
<keyword evidence="2" id="KW-0808">Transferase</keyword>
<dbReference type="PANTHER" id="PTHR45036:SF1">
    <property type="entry name" value="METHYLTRANSFERASE LIKE 7A"/>
    <property type="match status" value="1"/>
</dbReference>
<organism evidence="2 3">
    <name type="scientific">Nocardioides fonticola</name>
    <dbReference type="NCBI Taxonomy" id="450363"/>
    <lineage>
        <taxon>Bacteria</taxon>
        <taxon>Bacillati</taxon>
        <taxon>Actinomycetota</taxon>
        <taxon>Actinomycetes</taxon>
        <taxon>Propionibacteriales</taxon>
        <taxon>Nocardioidaceae</taxon>
        <taxon>Nocardioides</taxon>
    </lineage>
</organism>
<protein>
    <submittedName>
        <fullName evidence="2">Methyltransferase domain-containing protein</fullName>
    </submittedName>
</protein>
<feature type="domain" description="Methyltransferase type 11" evidence="1">
    <location>
        <begin position="38"/>
        <end position="132"/>
    </location>
</feature>
<dbReference type="EMBL" id="BAAAZH010000012">
    <property type="protein sequence ID" value="GAA4117589.1"/>
    <property type="molecule type" value="Genomic_DNA"/>
</dbReference>